<dbReference type="AlphaFoldDB" id="A0A2C6KVJ8"/>
<evidence type="ECO:0000313" key="3">
    <source>
        <dbReference type="Proteomes" id="UP000221165"/>
    </source>
</evidence>
<keyword evidence="3" id="KW-1185">Reference proteome</keyword>
<feature type="transmembrane region" description="Helical" evidence="1">
    <location>
        <begin position="80"/>
        <end position="99"/>
    </location>
</feature>
<evidence type="ECO:0000256" key="1">
    <source>
        <dbReference type="SAM" id="Phobius"/>
    </source>
</evidence>
<sequence length="100" mass="10972">GPRGSVVEVFLLFVLSCVVYSLLGFRALDQLVGGVSQISTEAMLLTDCIMHVVLDFIDLTAASFTYSLCPRAINTQMSWLRLLVGILVSLAIFLHAYSFL</sequence>
<feature type="non-terminal residue" evidence="2">
    <location>
        <position position="100"/>
    </location>
</feature>
<evidence type="ECO:0000313" key="2">
    <source>
        <dbReference type="EMBL" id="PHJ20819.1"/>
    </source>
</evidence>
<dbReference type="GeneID" id="94428728"/>
<proteinExistence type="predicted"/>
<dbReference type="Proteomes" id="UP000221165">
    <property type="component" value="Unassembled WGS sequence"/>
</dbReference>
<dbReference type="EMBL" id="MIGC01002585">
    <property type="protein sequence ID" value="PHJ20819.1"/>
    <property type="molecule type" value="Genomic_DNA"/>
</dbReference>
<protein>
    <submittedName>
        <fullName evidence="2">Integral membrane protein</fullName>
    </submittedName>
</protein>
<keyword evidence="1" id="KW-0812">Transmembrane</keyword>
<reference evidence="2 3" key="1">
    <citation type="journal article" date="2017" name="Int. J. Parasitol.">
        <title>The genome of the protozoan parasite Cystoisospora suis and a reverse vaccinology approach to identify vaccine candidates.</title>
        <authorList>
            <person name="Palmieri N."/>
            <person name="Shrestha A."/>
            <person name="Ruttkowski B."/>
            <person name="Beck T."/>
            <person name="Vogl C."/>
            <person name="Tomley F."/>
            <person name="Blake D.P."/>
            <person name="Joachim A."/>
        </authorList>
    </citation>
    <scope>NUCLEOTIDE SEQUENCE [LARGE SCALE GENOMIC DNA]</scope>
    <source>
        <strain evidence="2 3">Wien I</strain>
    </source>
</reference>
<comment type="caution">
    <text evidence="2">The sequence shown here is derived from an EMBL/GenBank/DDBJ whole genome shotgun (WGS) entry which is preliminary data.</text>
</comment>
<dbReference type="OrthoDB" id="391274at2759"/>
<accession>A0A2C6KVJ8</accession>
<feature type="transmembrane region" description="Helical" evidence="1">
    <location>
        <begin position="48"/>
        <end position="68"/>
    </location>
</feature>
<keyword evidence="1" id="KW-1133">Transmembrane helix</keyword>
<organism evidence="2 3">
    <name type="scientific">Cystoisospora suis</name>
    <dbReference type="NCBI Taxonomy" id="483139"/>
    <lineage>
        <taxon>Eukaryota</taxon>
        <taxon>Sar</taxon>
        <taxon>Alveolata</taxon>
        <taxon>Apicomplexa</taxon>
        <taxon>Conoidasida</taxon>
        <taxon>Coccidia</taxon>
        <taxon>Eucoccidiorida</taxon>
        <taxon>Eimeriorina</taxon>
        <taxon>Sarcocystidae</taxon>
        <taxon>Cystoisospora</taxon>
    </lineage>
</organism>
<dbReference type="RefSeq" id="XP_067922505.1">
    <property type="nucleotide sequence ID" value="XM_068065517.1"/>
</dbReference>
<name>A0A2C6KVJ8_9APIC</name>
<feature type="non-terminal residue" evidence="2">
    <location>
        <position position="1"/>
    </location>
</feature>
<keyword evidence="1" id="KW-0472">Membrane</keyword>
<dbReference type="VEuPathDB" id="ToxoDB:CSUI_005341"/>
<gene>
    <name evidence="2" type="ORF">CSUI_005341</name>
</gene>
<feature type="transmembrane region" description="Helical" evidence="1">
    <location>
        <begin position="7"/>
        <end position="28"/>
    </location>
</feature>